<comment type="caution">
    <text evidence="2">The sequence shown here is derived from an EMBL/GenBank/DDBJ whole genome shotgun (WGS) entry which is preliminary data.</text>
</comment>
<dbReference type="EMBL" id="JBHTLU010000024">
    <property type="protein sequence ID" value="MFD1222338.1"/>
    <property type="molecule type" value="Genomic_DNA"/>
</dbReference>
<dbReference type="GO" id="GO:0016757">
    <property type="term" value="F:glycosyltransferase activity"/>
    <property type="evidence" value="ECO:0007669"/>
    <property type="project" value="UniProtKB-KW"/>
</dbReference>
<evidence type="ECO:0000313" key="3">
    <source>
        <dbReference type="Proteomes" id="UP001597180"/>
    </source>
</evidence>
<gene>
    <name evidence="2" type="ORF">ACFQ4B_19630</name>
</gene>
<dbReference type="EC" id="2.4.-.-" evidence="2"/>
<protein>
    <submittedName>
        <fullName evidence="2">Glycosyltransferase</fullName>
        <ecNumber evidence="2">2.4.-.-</ecNumber>
    </submittedName>
</protein>
<sequence>MTVIRKLTPQQRRGRLHGSRAGYKLGWNYGLRLGRNEAIIRSHVPLQTAVHDLSVLCVTSGMGFPFSPIDLAVVKALQNQVRELHVCSPQDDLLLLTAQWKPQLVLVLLGMNVPPEIMHSIRSQGSKTAIWFSDDPYYSDITRSMSTHYDYVFTNELSCVEFYRMQGCPMVFHLPLAVDMAVFHPLRVHTGYFSDVCFIGSAYWHRVGFFDRIAPYLAQKNVKIFGWWWERLEHYSKLSHSIRTEWLSPEETAQYYNGAKIVINLHRSPDDETFNKNSSGVKALSTNPRTFEICGSGAFQLTDARQDLGTLYGPGQELATYASAEELVHKIEYYLSHEEERNELARRGLQRTLREHTFDHRIAAMLGMLAANP</sequence>
<dbReference type="Proteomes" id="UP001597180">
    <property type="component" value="Unassembled WGS sequence"/>
</dbReference>
<dbReference type="Pfam" id="PF13524">
    <property type="entry name" value="Glyco_trans_1_2"/>
    <property type="match status" value="1"/>
</dbReference>
<proteinExistence type="predicted"/>
<dbReference type="SUPFAM" id="SSF53756">
    <property type="entry name" value="UDP-Glycosyltransferase/glycogen phosphorylase"/>
    <property type="match status" value="1"/>
</dbReference>
<keyword evidence="3" id="KW-1185">Reference proteome</keyword>
<evidence type="ECO:0000313" key="2">
    <source>
        <dbReference type="EMBL" id="MFD1222338.1"/>
    </source>
</evidence>
<keyword evidence="2" id="KW-0328">Glycosyltransferase</keyword>
<dbReference type="RefSeq" id="WP_345587425.1">
    <property type="nucleotide sequence ID" value="NZ_BAABJG010000008.1"/>
</dbReference>
<accession>A0ABW3UN48</accession>
<name>A0ABW3UN48_9BACL</name>
<dbReference type="InterPro" id="IPR055259">
    <property type="entry name" value="YkvP/CgeB_Glyco_trans-like"/>
</dbReference>
<feature type="domain" description="Spore protein YkvP/CgeB glycosyl transferase-like" evidence="1">
    <location>
        <begin position="219"/>
        <end position="366"/>
    </location>
</feature>
<evidence type="ECO:0000259" key="1">
    <source>
        <dbReference type="Pfam" id="PF13524"/>
    </source>
</evidence>
<keyword evidence="2" id="KW-0808">Transferase</keyword>
<organism evidence="2 3">
    <name type="scientific">Paenibacillus vulneris</name>
    <dbReference type="NCBI Taxonomy" id="1133364"/>
    <lineage>
        <taxon>Bacteria</taxon>
        <taxon>Bacillati</taxon>
        <taxon>Bacillota</taxon>
        <taxon>Bacilli</taxon>
        <taxon>Bacillales</taxon>
        <taxon>Paenibacillaceae</taxon>
        <taxon>Paenibacillus</taxon>
    </lineage>
</organism>
<reference evidence="3" key="1">
    <citation type="journal article" date="2019" name="Int. J. Syst. Evol. Microbiol.">
        <title>The Global Catalogue of Microorganisms (GCM) 10K type strain sequencing project: providing services to taxonomists for standard genome sequencing and annotation.</title>
        <authorList>
            <consortium name="The Broad Institute Genomics Platform"/>
            <consortium name="The Broad Institute Genome Sequencing Center for Infectious Disease"/>
            <person name="Wu L."/>
            <person name="Ma J."/>
        </authorList>
    </citation>
    <scope>NUCLEOTIDE SEQUENCE [LARGE SCALE GENOMIC DNA]</scope>
    <source>
        <strain evidence="3">CCUG 53270</strain>
    </source>
</reference>